<reference evidence="1 2" key="1">
    <citation type="submission" date="2019-10" db="EMBL/GenBank/DDBJ databases">
        <title>Muricauda olearia CL-SS4 JCM15563 genome.</title>
        <authorList>
            <person name="Liu L."/>
        </authorList>
    </citation>
    <scope>NUCLEOTIDE SEQUENCE [LARGE SCALE GENOMIC DNA]</scope>
    <source>
        <strain evidence="1 2">CL-SS4</strain>
    </source>
</reference>
<dbReference type="AlphaFoldDB" id="A0A6I1E0W2"/>
<sequence length="64" mass="7420">MGDTIREANTSEVRELRWENSQFKETVAELLLHNRVLKNKSEWFRVNGGSTWLNGDGDRVFPKG</sequence>
<evidence type="ECO:0000313" key="2">
    <source>
        <dbReference type="Proteomes" id="UP000429785"/>
    </source>
</evidence>
<dbReference type="EMBL" id="WELG01000001">
    <property type="protein sequence ID" value="KAB7530232.1"/>
    <property type="molecule type" value="Genomic_DNA"/>
</dbReference>
<gene>
    <name evidence="1" type="ORF">F8C76_01605</name>
</gene>
<evidence type="ECO:0000313" key="1">
    <source>
        <dbReference type="EMBL" id="KAB7530232.1"/>
    </source>
</evidence>
<protein>
    <submittedName>
        <fullName evidence="1">Uncharacterized protein</fullName>
    </submittedName>
</protein>
<name>A0A6I1E0W2_9FLAO</name>
<proteinExistence type="predicted"/>
<comment type="caution">
    <text evidence="1">The sequence shown here is derived from an EMBL/GenBank/DDBJ whole genome shotgun (WGS) entry which is preliminary data.</text>
</comment>
<organism evidence="1 2">
    <name type="scientific">Flagellimonas olearia</name>
    <dbReference type="NCBI Taxonomy" id="552546"/>
    <lineage>
        <taxon>Bacteria</taxon>
        <taxon>Pseudomonadati</taxon>
        <taxon>Bacteroidota</taxon>
        <taxon>Flavobacteriia</taxon>
        <taxon>Flavobacteriales</taxon>
        <taxon>Flavobacteriaceae</taxon>
        <taxon>Flagellimonas</taxon>
    </lineage>
</organism>
<dbReference type="Proteomes" id="UP000429785">
    <property type="component" value="Unassembled WGS sequence"/>
</dbReference>
<accession>A0A6I1E0W2</accession>